<dbReference type="Proteomes" id="UP000029964">
    <property type="component" value="Unassembled WGS sequence"/>
</dbReference>
<feature type="region of interest" description="Disordered" evidence="1">
    <location>
        <begin position="101"/>
        <end position="218"/>
    </location>
</feature>
<evidence type="ECO:0000313" key="2">
    <source>
        <dbReference type="EMBL" id="KFH43843.1"/>
    </source>
</evidence>
<proteinExistence type="predicted"/>
<name>A0A086T3B1_HAPC1</name>
<gene>
    <name evidence="2" type="ORF">ACRE_053720</name>
</gene>
<feature type="compositionally biased region" description="Polar residues" evidence="1">
    <location>
        <begin position="268"/>
        <end position="278"/>
    </location>
</feature>
<dbReference type="AlphaFoldDB" id="A0A086T3B1"/>
<comment type="caution">
    <text evidence="2">The sequence shown here is derived from an EMBL/GenBank/DDBJ whole genome shotgun (WGS) entry which is preliminary data.</text>
</comment>
<dbReference type="PANTHER" id="PTHR40635">
    <property type="match status" value="1"/>
</dbReference>
<dbReference type="OrthoDB" id="5374757at2759"/>
<feature type="region of interest" description="Disordered" evidence="1">
    <location>
        <begin position="246"/>
        <end position="285"/>
    </location>
</feature>
<organism evidence="2 3">
    <name type="scientific">Hapsidospora chrysogenum (strain ATCC 11550 / CBS 779.69 / DSM 880 / IAM 14645 / JCM 23072 / IMI 49137)</name>
    <name type="common">Acremonium chrysogenum</name>
    <dbReference type="NCBI Taxonomy" id="857340"/>
    <lineage>
        <taxon>Eukaryota</taxon>
        <taxon>Fungi</taxon>
        <taxon>Dikarya</taxon>
        <taxon>Ascomycota</taxon>
        <taxon>Pezizomycotina</taxon>
        <taxon>Sordariomycetes</taxon>
        <taxon>Hypocreomycetidae</taxon>
        <taxon>Hypocreales</taxon>
        <taxon>Bionectriaceae</taxon>
        <taxon>Hapsidospora</taxon>
    </lineage>
</organism>
<dbReference type="HOGENOM" id="CLU_066070_0_0_1"/>
<dbReference type="PANTHER" id="PTHR40635:SF1">
    <property type="match status" value="1"/>
</dbReference>
<keyword evidence="3" id="KW-1185">Reference proteome</keyword>
<reference evidence="3" key="1">
    <citation type="journal article" date="2014" name="Genome Announc.">
        <title>Genome sequence and annotation of Acremonium chrysogenum, producer of the beta-lactam antibiotic cephalosporin C.</title>
        <authorList>
            <person name="Terfehr D."/>
            <person name="Dahlmann T.A."/>
            <person name="Specht T."/>
            <person name="Zadra I."/>
            <person name="Kuernsteiner H."/>
            <person name="Kueck U."/>
        </authorList>
    </citation>
    <scope>NUCLEOTIDE SEQUENCE [LARGE SCALE GENOMIC DNA]</scope>
    <source>
        <strain evidence="3">ATCC 11550 / CBS 779.69 / DSM 880 / IAM 14645 / JCM 23072 / IMI 49137</strain>
    </source>
</reference>
<sequence>MAPVRRYLRISKYSVLECRIYLDNPSLVHSWLLNPRNPVLPRVIESVRPWVLPKLREERERARKKSSNRKKGIKDTVTEDDFEVSIFLTETNTRHSILFKQKHLRDKEPQRIQSNTNRLIGETNEDPVDVDAHDGGAIVRQEDSDEEGLADIPIATASVDHGPKRRRNGRDGDDEFDSPDYETASAIEIGSDTDQPPPKRLRAADGSESDDEAEDDKKKMAMDVSYEGFAIYGRVLCLVVRKKDHRNQTSASKAASGTAGARPAGQASMENWITSTQIPVGEEIP</sequence>
<protein>
    <submittedName>
        <fullName evidence="2">Uncharacterized protein</fullName>
    </submittedName>
</protein>
<dbReference type="EMBL" id="JPKY01000060">
    <property type="protein sequence ID" value="KFH43843.1"/>
    <property type="molecule type" value="Genomic_DNA"/>
</dbReference>
<evidence type="ECO:0000256" key="1">
    <source>
        <dbReference type="SAM" id="MobiDB-lite"/>
    </source>
</evidence>
<feature type="compositionally biased region" description="Low complexity" evidence="1">
    <location>
        <begin position="249"/>
        <end position="261"/>
    </location>
</feature>
<accession>A0A086T3B1</accession>
<evidence type="ECO:0000313" key="3">
    <source>
        <dbReference type="Proteomes" id="UP000029964"/>
    </source>
</evidence>